<comment type="caution">
    <text evidence="1">The sequence shown here is derived from an EMBL/GenBank/DDBJ whole genome shotgun (WGS) entry which is preliminary data.</text>
</comment>
<sequence length="704" mass="83153">MEDQNNSRSNNDNHSSTTNHFFSIFRNKPLNQMVMEVISKNINISYDFYRLPLHLVIANKRYDYLVYKIDKYLEWRASNHATEWYLELSKHDIKPLFSVAHLIGYDKFMVLYKDFESLFDTVLLKNDYEICSTDFKVFQHFYKLYQKESFSNFEKFLSNITEITNVEVFEALMINISKHPIPTLRNISKEFLINLDTKPQLIKVFCQLLATWVSPKYNFNNDVNNLINFELTQLAREYIYIIPKNTYFVWEKLFRPYPKSLRKKYETFQIIFQHNPNYFKTYGTDGDSIFNRFYIPHELYLSSRDCLDFAIARKGSDFKLDDTSRVWISDAFMTKGDMDGVLLLHKLDLFKFIFDVDTTLPILKFCIEFYNLKLNTVCARGTQPSFVGDFECYKYIYEKFPSLSANPFLFPHLAKCKTASKKLTRLLVENTTKISIHTLTLALLNNNFQLFKILWENKEEKFKDQNIESLNSGLMYIFNQQQTDTLEYFLKDPILAPILIKYVNATASSIPRCQLEKLTKYYFQLDVKLLPSQYSISQCFTKNMTNIILYKIATNSYSDHHIRVVINKSLNLSYFNQFKKLLTGIIDHQPTINDKSKIIFIILFSSIKRGLIDKLIQLFSNPYPSIKLENIEQNFFSLSPGELLSLQKDLDSLLPDQKNYLIKIGFYKNLNNQTNIFSFNSNTLDSHNSKKRKENTSLNELFHF</sequence>
<gene>
    <name evidence="1" type="ORF">CYY_003623</name>
</gene>
<organism evidence="1 2">
    <name type="scientific">Polysphondylium violaceum</name>
    <dbReference type="NCBI Taxonomy" id="133409"/>
    <lineage>
        <taxon>Eukaryota</taxon>
        <taxon>Amoebozoa</taxon>
        <taxon>Evosea</taxon>
        <taxon>Eumycetozoa</taxon>
        <taxon>Dictyostelia</taxon>
        <taxon>Dictyosteliales</taxon>
        <taxon>Dictyosteliaceae</taxon>
        <taxon>Polysphondylium</taxon>
    </lineage>
</organism>
<keyword evidence="2" id="KW-1185">Reference proteome</keyword>
<protein>
    <submittedName>
        <fullName evidence="1">Uncharacterized protein</fullName>
    </submittedName>
</protein>
<evidence type="ECO:0000313" key="2">
    <source>
        <dbReference type="Proteomes" id="UP000695562"/>
    </source>
</evidence>
<dbReference type="AlphaFoldDB" id="A0A8J4Q6K4"/>
<dbReference type="EMBL" id="AJWJ01000116">
    <property type="protein sequence ID" value="KAF2075056.1"/>
    <property type="molecule type" value="Genomic_DNA"/>
</dbReference>
<name>A0A8J4Q6K4_9MYCE</name>
<accession>A0A8J4Q6K4</accession>
<evidence type="ECO:0000313" key="1">
    <source>
        <dbReference type="EMBL" id="KAF2075056.1"/>
    </source>
</evidence>
<proteinExistence type="predicted"/>
<dbReference type="Proteomes" id="UP000695562">
    <property type="component" value="Unassembled WGS sequence"/>
</dbReference>
<reference evidence="1" key="1">
    <citation type="submission" date="2020-01" db="EMBL/GenBank/DDBJ databases">
        <title>Development of genomics and gene disruption for Polysphondylium violaceum indicates a role for the polyketide synthase stlB in stalk morphogenesis.</title>
        <authorList>
            <person name="Narita B."/>
            <person name="Kawabe Y."/>
            <person name="Kin K."/>
            <person name="Saito T."/>
            <person name="Gibbs R."/>
            <person name="Kuspa A."/>
            <person name="Muzny D."/>
            <person name="Queller D."/>
            <person name="Richards S."/>
            <person name="Strassman J."/>
            <person name="Sucgang R."/>
            <person name="Worley K."/>
            <person name="Schaap P."/>
        </authorList>
    </citation>
    <scope>NUCLEOTIDE SEQUENCE</scope>
    <source>
        <strain evidence="1">QSvi11</strain>
    </source>
</reference>